<dbReference type="RefSeq" id="WP_209210240.1">
    <property type="nucleotide sequence ID" value="NZ_JAFFZM010000004.1"/>
</dbReference>
<evidence type="ECO:0000256" key="1">
    <source>
        <dbReference type="SAM" id="SignalP"/>
    </source>
</evidence>
<keyword evidence="3" id="KW-1185">Reference proteome</keyword>
<dbReference type="GeneID" id="96258819"/>
<feature type="signal peptide" evidence="1">
    <location>
        <begin position="1"/>
        <end position="27"/>
    </location>
</feature>
<reference evidence="2 3" key="1">
    <citation type="submission" date="2021-02" db="EMBL/GenBank/DDBJ databases">
        <title>Streptomyces spirodelae sp. nov., isolated from duckweed.</title>
        <authorList>
            <person name="Saimee Y."/>
            <person name="Duangmal K."/>
        </authorList>
    </citation>
    <scope>NUCLEOTIDE SEQUENCE [LARGE SCALE GENOMIC DNA]</scope>
    <source>
        <strain evidence="2 3">DSM 42105</strain>
    </source>
</reference>
<evidence type="ECO:0000313" key="3">
    <source>
        <dbReference type="Proteomes" id="UP000721954"/>
    </source>
</evidence>
<keyword evidence="1" id="KW-0732">Signal</keyword>
<proteinExistence type="predicted"/>
<comment type="caution">
    <text evidence="2">The sequence shown here is derived from an EMBL/GenBank/DDBJ whole genome shotgun (WGS) entry which is preliminary data.</text>
</comment>
<name>A0ABS3XT31_9ACTN</name>
<organism evidence="2 3">
    <name type="scientific">Streptomyces smyrnaeus</name>
    <dbReference type="NCBI Taxonomy" id="1387713"/>
    <lineage>
        <taxon>Bacteria</taxon>
        <taxon>Bacillati</taxon>
        <taxon>Actinomycetota</taxon>
        <taxon>Actinomycetes</taxon>
        <taxon>Kitasatosporales</taxon>
        <taxon>Streptomycetaceae</taxon>
        <taxon>Streptomyces</taxon>
    </lineage>
</organism>
<accession>A0ABS3XT31</accession>
<feature type="chain" id="PRO_5047447673" description="Secreted protein" evidence="1">
    <location>
        <begin position="28"/>
        <end position="95"/>
    </location>
</feature>
<dbReference type="EMBL" id="JAFFZM010000004">
    <property type="protein sequence ID" value="MBO8198519.1"/>
    <property type="molecule type" value="Genomic_DNA"/>
</dbReference>
<dbReference type="Proteomes" id="UP000721954">
    <property type="component" value="Unassembled WGS sequence"/>
</dbReference>
<gene>
    <name evidence="2" type="ORF">JW613_09395</name>
</gene>
<evidence type="ECO:0008006" key="4">
    <source>
        <dbReference type="Google" id="ProtNLM"/>
    </source>
</evidence>
<sequence length="95" mass="9925">MQRSASILGALAAAAALAVTVPASANAANGYLLIDGKRYVDPSGCYELPQDAEVENHTDQPADVYSDGNCEGQVMETIPAGGSSFTDWGYSLRIE</sequence>
<evidence type="ECO:0000313" key="2">
    <source>
        <dbReference type="EMBL" id="MBO8198519.1"/>
    </source>
</evidence>
<protein>
    <recommendedName>
        <fullName evidence="4">Secreted protein</fullName>
    </recommendedName>
</protein>